<evidence type="ECO:0000313" key="10">
    <source>
        <dbReference type="EMBL" id="MBA8815206.1"/>
    </source>
</evidence>
<dbReference type="Gene3D" id="3.30.70.260">
    <property type="match status" value="1"/>
</dbReference>
<dbReference type="Gene3D" id="3.40.190.10">
    <property type="entry name" value="Periplasmic binding protein-like II"/>
    <property type="match status" value="2"/>
</dbReference>
<dbReference type="CDD" id="cd04905">
    <property type="entry name" value="ACT_CM-PDT"/>
    <property type="match status" value="1"/>
</dbReference>
<evidence type="ECO:0000256" key="1">
    <source>
        <dbReference type="ARBA" id="ARBA00004741"/>
    </source>
</evidence>
<evidence type="ECO:0000256" key="8">
    <source>
        <dbReference type="PIRSR" id="PIRSR001500-2"/>
    </source>
</evidence>
<name>A0A7W3JLW6_9MICO</name>
<evidence type="ECO:0000256" key="5">
    <source>
        <dbReference type="ARBA" id="ARBA00023222"/>
    </source>
</evidence>
<dbReference type="PANTHER" id="PTHR21022:SF19">
    <property type="entry name" value="PREPHENATE DEHYDRATASE-RELATED"/>
    <property type="match status" value="1"/>
</dbReference>
<dbReference type="GO" id="GO:0009094">
    <property type="term" value="P:L-phenylalanine biosynthetic process"/>
    <property type="evidence" value="ECO:0007669"/>
    <property type="project" value="UniProtKB-UniPathway"/>
</dbReference>
<dbReference type="EC" id="4.2.1.51" evidence="2"/>
<dbReference type="PIRSF" id="PIRSF001500">
    <property type="entry name" value="Chor_mut_pdt_Ppr"/>
    <property type="match status" value="1"/>
</dbReference>
<feature type="site" description="Essential for prephenate dehydratase activity" evidence="8">
    <location>
        <position position="187"/>
    </location>
</feature>
<evidence type="ECO:0000256" key="7">
    <source>
        <dbReference type="ARBA" id="ARBA00047848"/>
    </source>
</evidence>
<dbReference type="SUPFAM" id="SSF53850">
    <property type="entry name" value="Periplasmic binding protein-like II"/>
    <property type="match status" value="1"/>
</dbReference>
<dbReference type="GO" id="GO:0004664">
    <property type="term" value="F:prephenate dehydratase activity"/>
    <property type="evidence" value="ECO:0007669"/>
    <property type="project" value="UniProtKB-EC"/>
</dbReference>
<evidence type="ECO:0000256" key="3">
    <source>
        <dbReference type="ARBA" id="ARBA00022605"/>
    </source>
</evidence>
<dbReference type="GO" id="GO:0005737">
    <property type="term" value="C:cytoplasm"/>
    <property type="evidence" value="ECO:0007669"/>
    <property type="project" value="TreeGrafter"/>
</dbReference>
<dbReference type="InterPro" id="IPR001086">
    <property type="entry name" value="Preph_deHydtase"/>
</dbReference>
<comment type="catalytic activity">
    <reaction evidence="7">
        <text>prephenate + H(+) = 3-phenylpyruvate + CO2 + H2O</text>
        <dbReference type="Rhea" id="RHEA:21648"/>
        <dbReference type="ChEBI" id="CHEBI:15377"/>
        <dbReference type="ChEBI" id="CHEBI:15378"/>
        <dbReference type="ChEBI" id="CHEBI:16526"/>
        <dbReference type="ChEBI" id="CHEBI:18005"/>
        <dbReference type="ChEBI" id="CHEBI:29934"/>
        <dbReference type="EC" id="4.2.1.51"/>
    </reaction>
</comment>
<gene>
    <name evidence="10" type="ORF">FHX48_000258</name>
</gene>
<dbReference type="CDD" id="cd13632">
    <property type="entry name" value="PBP2_Aa-PDT_like"/>
    <property type="match status" value="1"/>
</dbReference>
<evidence type="ECO:0000256" key="2">
    <source>
        <dbReference type="ARBA" id="ARBA00013147"/>
    </source>
</evidence>
<dbReference type="UniPathway" id="UPA00121">
    <property type="reaction ID" value="UER00345"/>
</dbReference>
<keyword evidence="4" id="KW-0057">Aromatic amino acid biosynthesis</keyword>
<sequence>MTTVSSDVFPTRRIYSFLGPAGTFTEAALAQVPEARGQVWKPVNNVGEALSDVVEGRSDAAMIAIENSVDGGVSTAQDALATMPGLRIVGEYLVPVDFVLVAKPGATLADVKLVAAHPVAYAQCLRWLSREMPEHAHLPAASNVASAMGIIDGTSDADAAIAPPGILEHHDLELLAEHIGDNVNAVTRFVLVARTVAPPTPTGADKTSLIVELPTEYSGALMEMLEQFATRGINLSLLASRPIGDALGRYRFVVDADGHIADERMADALLGLRRFSPQVIFLGSYPRADRAIIRYSDRYSDEVFVEARDWLRGLLSGEPES</sequence>
<dbReference type="RefSeq" id="WP_167044142.1">
    <property type="nucleotide sequence ID" value="NZ_JAAOZB010000001.1"/>
</dbReference>
<proteinExistence type="predicted"/>
<accession>A0A7W3JLW6</accession>
<evidence type="ECO:0000256" key="6">
    <source>
        <dbReference type="ARBA" id="ARBA00023239"/>
    </source>
</evidence>
<dbReference type="PROSITE" id="PS51171">
    <property type="entry name" value="PREPHENATE_DEHYDR_3"/>
    <property type="match status" value="1"/>
</dbReference>
<protein>
    <recommendedName>
        <fullName evidence="2">prephenate dehydratase</fullName>
        <ecNumber evidence="2">4.2.1.51</ecNumber>
    </recommendedName>
</protein>
<dbReference type="NCBIfam" id="NF008865">
    <property type="entry name" value="PRK11898.1"/>
    <property type="match status" value="1"/>
</dbReference>
<dbReference type="AlphaFoldDB" id="A0A7W3JLW6"/>
<dbReference type="Pfam" id="PF00800">
    <property type="entry name" value="PDT"/>
    <property type="match status" value="1"/>
</dbReference>
<dbReference type="Proteomes" id="UP000526083">
    <property type="component" value="Unassembled WGS sequence"/>
</dbReference>
<keyword evidence="6 10" id="KW-0456">Lyase</keyword>
<feature type="domain" description="Prephenate dehydratase" evidence="9">
    <location>
        <begin position="14"/>
        <end position="194"/>
    </location>
</feature>
<keyword evidence="11" id="KW-1185">Reference proteome</keyword>
<keyword evidence="5" id="KW-0584">Phenylalanine biosynthesis</keyword>
<evidence type="ECO:0000256" key="4">
    <source>
        <dbReference type="ARBA" id="ARBA00023141"/>
    </source>
</evidence>
<dbReference type="InterPro" id="IPR008242">
    <property type="entry name" value="Chor_mutase/pphenate_deHydtase"/>
</dbReference>
<evidence type="ECO:0000259" key="9">
    <source>
        <dbReference type="PROSITE" id="PS51171"/>
    </source>
</evidence>
<comment type="pathway">
    <text evidence="1">Amino-acid biosynthesis; L-phenylalanine biosynthesis; phenylpyruvate from prephenate: step 1/1.</text>
</comment>
<evidence type="ECO:0000313" key="11">
    <source>
        <dbReference type="Proteomes" id="UP000526083"/>
    </source>
</evidence>
<reference evidence="10 11" key="1">
    <citation type="submission" date="2020-07" db="EMBL/GenBank/DDBJ databases">
        <title>Sequencing the genomes of 1000 actinobacteria strains.</title>
        <authorList>
            <person name="Klenk H.-P."/>
        </authorList>
    </citation>
    <scope>NUCLEOTIDE SEQUENCE [LARGE SCALE GENOMIC DNA]</scope>
    <source>
        <strain evidence="10 11">DSM 27576</strain>
    </source>
</reference>
<dbReference type="InterPro" id="IPR045865">
    <property type="entry name" value="ACT-like_dom_sf"/>
</dbReference>
<dbReference type="PANTHER" id="PTHR21022">
    <property type="entry name" value="PREPHENATE DEHYDRATASE P PROTEIN"/>
    <property type="match status" value="1"/>
</dbReference>
<organism evidence="10 11">
    <name type="scientific">Microbacterium halimionae</name>
    <dbReference type="NCBI Taxonomy" id="1526413"/>
    <lineage>
        <taxon>Bacteria</taxon>
        <taxon>Bacillati</taxon>
        <taxon>Actinomycetota</taxon>
        <taxon>Actinomycetes</taxon>
        <taxon>Micrococcales</taxon>
        <taxon>Microbacteriaceae</taxon>
        <taxon>Microbacterium</taxon>
    </lineage>
</organism>
<keyword evidence="3" id="KW-0028">Amino-acid biosynthesis</keyword>
<comment type="caution">
    <text evidence="10">The sequence shown here is derived from an EMBL/GenBank/DDBJ whole genome shotgun (WGS) entry which is preliminary data.</text>
</comment>
<dbReference type="EMBL" id="JACGWY010000001">
    <property type="protein sequence ID" value="MBA8815206.1"/>
    <property type="molecule type" value="Genomic_DNA"/>
</dbReference>
<dbReference type="SUPFAM" id="SSF55021">
    <property type="entry name" value="ACT-like"/>
    <property type="match status" value="1"/>
</dbReference>